<feature type="compositionally biased region" description="Low complexity" evidence="6">
    <location>
        <begin position="131"/>
        <end position="147"/>
    </location>
</feature>
<evidence type="ECO:0000256" key="1">
    <source>
        <dbReference type="ARBA" id="ARBA00004123"/>
    </source>
</evidence>
<evidence type="ECO:0000256" key="6">
    <source>
        <dbReference type="SAM" id="MobiDB-lite"/>
    </source>
</evidence>
<dbReference type="InterPro" id="IPR001005">
    <property type="entry name" value="SANT/Myb"/>
</dbReference>
<feature type="region of interest" description="Disordered" evidence="6">
    <location>
        <begin position="120"/>
        <end position="163"/>
    </location>
</feature>
<comment type="caution">
    <text evidence="8">The sequence shown here is derived from an EMBL/GenBank/DDBJ whole genome shotgun (WGS) entry which is preliminary data.</text>
</comment>
<gene>
    <name evidence="8" type="ORF">ZIOFF_000237</name>
</gene>
<dbReference type="EMBL" id="JACMSC010000001">
    <property type="protein sequence ID" value="KAG6535272.1"/>
    <property type="molecule type" value="Genomic_DNA"/>
</dbReference>
<dbReference type="AlphaFoldDB" id="A0A8J5HX84"/>
<dbReference type="Pfam" id="PF00249">
    <property type="entry name" value="Myb_DNA-binding"/>
    <property type="match status" value="1"/>
</dbReference>
<feature type="domain" description="HTH myb-type" evidence="7">
    <location>
        <begin position="158"/>
        <end position="217"/>
    </location>
</feature>
<keyword evidence="5" id="KW-0539">Nucleus</keyword>
<evidence type="ECO:0000256" key="3">
    <source>
        <dbReference type="ARBA" id="ARBA00023125"/>
    </source>
</evidence>
<dbReference type="PANTHER" id="PTHR31442:SF21">
    <property type="entry name" value="TRANSCRIPTION FACTOR BOA-RELATED"/>
    <property type="match status" value="1"/>
</dbReference>
<organism evidence="8 9">
    <name type="scientific">Zingiber officinale</name>
    <name type="common">Ginger</name>
    <name type="synonym">Amomum zingiber</name>
    <dbReference type="NCBI Taxonomy" id="94328"/>
    <lineage>
        <taxon>Eukaryota</taxon>
        <taxon>Viridiplantae</taxon>
        <taxon>Streptophyta</taxon>
        <taxon>Embryophyta</taxon>
        <taxon>Tracheophyta</taxon>
        <taxon>Spermatophyta</taxon>
        <taxon>Magnoliopsida</taxon>
        <taxon>Liliopsida</taxon>
        <taxon>Zingiberales</taxon>
        <taxon>Zingiberaceae</taxon>
        <taxon>Zingiber</taxon>
    </lineage>
</organism>
<name>A0A8J5HX84_ZINOF</name>
<dbReference type="Proteomes" id="UP000734854">
    <property type="component" value="Unassembled WGS sequence"/>
</dbReference>
<comment type="subcellular location">
    <subcellularLocation>
        <location evidence="1">Nucleus</location>
    </subcellularLocation>
</comment>
<keyword evidence="9" id="KW-1185">Reference proteome</keyword>
<dbReference type="InterPro" id="IPR006447">
    <property type="entry name" value="Myb_dom_plants"/>
</dbReference>
<dbReference type="SUPFAM" id="SSF46689">
    <property type="entry name" value="Homeodomain-like"/>
    <property type="match status" value="1"/>
</dbReference>
<sequence>MGEEAAGDDEFDRLSASDGREIVEDHGRVMYWEVGLPSGDDLTPLSQMLVPPHLASAFSVKPEPPRTDMDVQRASQYTISNLRRTAPSPASTAALRNFSPFSPDESLGFEANDLVENGDSCGHISRSGQISPSAALEEAESSAPVAEDSGDEPSSSRNPKRARLVWTPQLHKRFIDVVAHLGIKNAVPKTIMQLMNVDGLTRENVASHLQKYRLYLRRMNGIQDDSPSLPDHLLTAMQPAKKSLHEQHVPYTPLQYPMPAMIPVPTFGMAPPHGHGVRIGMVPTMEHQGDGRYAFEQHYNGALGERMKDW</sequence>
<dbReference type="InterPro" id="IPR017930">
    <property type="entry name" value="Myb_dom"/>
</dbReference>
<evidence type="ECO:0000259" key="7">
    <source>
        <dbReference type="PROSITE" id="PS51294"/>
    </source>
</evidence>
<proteinExistence type="predicted"/>
<dbReference type="GO" id="GO:0005634">
    <property type="term" value="C:nucleus"/>
    <property type="evidence" value="ECO:0007669"/>
    <property type="project" value="UniProtKB-SubCell"/>
</dbReference>
<dbReference type="PANTHER" id="PTHR31442">
    <property type="entry name" value="HOMEODOMAIN-LIKE SUPERFAMILY PROTEIN-RELATED"/>
    <property type="match status" value="1"/>
</dbReference>
<evidence type="ECO:0000256" key="2">
    <source>
        <dbReference type="ARBA" id="ARBA00023015"/>
    </source>
</evidence>
<dbReference type="Gene3D" id="1.10.10.60">
    <property type="entry name" value="Homeodomain-like"/>
    <property type="match status" value="1"/>
</dbReference>
<evidence type="ECO:0000313" key="9">
    <source>
        <dbReference type="Proteomes" id="UP000734854"/>
    </source>
</evidence>
<reference evidence="8 9" key="1">
    <citation type="submission" date="2020-08" db="EMBL/GenBank/DDBJ databases">
        <title>Plant Genome Project.</title>
        <authorList>
            <person name="Zhang R.-G."/>
        </authorList>
    </citation>
    <scope>NUCLEOTIDE SEQUENCE [LARGE SCALE GENOMIC DNA]</scope>
    <source>
        <tissue evidence="8">Rhizome</tissue>
    </source>
</reference>
<protein>
    <recommendedName>
        <fullName evidence="7">HTH myb-type domain-containing protein</fullName>
    </recommendedName>
</protein>
<dbReference type="FunFam" id="1.10.10.60:FF:000007">
    <property type="entry name" value="Two-component response regulator"/>
    <property type="match status" value="1"/>
</dbReference>
<accession>A0A8J5HX84</accession>
<keyword evidence="2" id="KW-0805">Transcription regulation</keyword>
<dbReference type="NCBIfam" id="TIGR01557">
    <property type="entry name" value="myb_SHAQKYF"/>
    <property type="match status" value="1"/>
</dbReference>
<dbReference type="GO" id="GO:0003677">
    <property type="term" value="F:DNA binding"/>
    <property type="evidence" value="ECO:0007669"/>
    <property type="project" value="UniProtKB-KW"/>
</dbReference>
<evidence type="ECO:0000256" key="5">
    <source>
        <dbReference type="ARBA" id="ARBA00023242"/>
    </source>
</evidence>
<dbReference type="InterPro" id="IPR009057">
    <property type="entry name" value="Homeodomain-like_sf"/>
</dbReference>
<keyword evidence="4" id="KW-0804">Transcription</keyword>
<keyword evidence="3" id="KW-0238">DNA-binding</keyword>
<dbReference type="PROSITE" id="PS51294">
    <property type="entry name" value="HTH_MYB"/>
    <property type="match status" value="1"/>
</dbReference>
<evidence type="ECO:0000313" key="8">
    <source>
        <dbReference type="EMBL" id="KAG6535272.1"/>
    </source>
</evidence>
<dbReference type="InterPro" id="IPR044841">
    <property type="entry name" value="LUX/BOA-like"/>
</dbReference>
<evidence type="ECO:0000256" key="4">
    <source>
        <dbReference type="ARBA" id="ARBA00023163"/>
    </source>
</evidence>
<dbReference type="GO" id="GO:0003700">
    <property type="term" value="F:DNA-binding transcription factor activity"/>
    <property type="evidence" value="ECO:0007669"/>
    <property type="project" value="InterPro"/>
</dbReference>